<proteinExistence type="predicted"/>
<gene>
    <name evidence="2" type="ORF">AACH10_07475</name>
</gene>
<dbReference type="InterPro" id="IPR017670">
    <property type="entry name" value="Phosphonate_degrad-assoc"/>
</dbReference>
<name>A0ABU9CED7_9BURK</name>
<protein>
    <submittedName>
        <fullName evidence="2">Phosphonate degradation HD-domain oxygenase</fullName>
    </submittedName>
</protein>
<dbReference type="Gene3D" id="1.10.3210.10">
    <property type="entry name" value="Hypothetical protein af1432"/>
    <property type="match status" value="1"/>
</dbReference>
<evidence type="ECO:0000313" key="2">
    <source>
        <dbReference type="EMBL" id="MEK8050073.1"/>
    </source>
</evidence>
<dbReference type="InterPro" id="IPR006674">
    <property type="entry name" value="HD_domain"/>
</dbReference>
<dbReference type="PANTHER" id="PTHR40202:SF1">
    <property type="entry name" value="HD DOMAIN-CONTAINING PROTEIN"/>
    <property type="match status" value="1"/>
</dbReference>
<dbReference type="Proteomes" id="UP001365405">
    <property type="component" value="Unassembled WGS sequence"/>
</dbReference>
<dbReference type="RefSeq" id="WP_341409740.1">
    <property type="nucleotide sequence ID" value="NZ_JBBUTH010000003.1"/>
</dbReference>
<reference evidence="2 3" key="1">
    <citation type="submission" date="2024-04" db="EMBL/GenBank/DDBJ databases">
        <title>Novel species of the genus Ideonella isolated from streams.</title>
        <authorList>
            <person name="Lu H."/>
        </authorList>
    </citation>
    <scope>NUCLEOTIDE SEQUENCE [LARGE SCALE GENOMIC DNA]</scope>
    <source>
        <strain evidence="2 3">DXS22W</strain>
    </source>
</reference>
<dbReference type="EMBL" id="JBBUTH010000003">
    <property type="protein sequence ID" value="MEK8050073.1"/>
    <property type="molecule type" value="Genomic_DNA"/>
</dbReference>
<dbReference type="NCBIfam" id="TIGR03276">
    <property type="entry name" value="Phn-HD"/>
    <property type="match status" value="1"/>
</dbReference>
<organism evidence="2 3">
    <name type="scientific">Pseudaquabacterium inlustre</name>
    <dbReference type="NCBI Taxonomy" id="2984192"/>
    <lineage>
        <taxon>Bacteria</taxon>
        <taxon>Pseudomonadati</taxon>
        <taxon>Pseudomonadota</taxon>
        <taxon>Betaproteobacteria</taxon>
        <taxon>Burkholderiales</taxon>
        <taxon>Sphaerotilaceae</taxon>
        <taxon>Pseudaquabacterium</taxon>
    </lineage>
</organism>
<sequence>MDIIERIDALFAAHGEQPYEGARREAISATAHALQCAQLAEWAHADAPLVAAAFLHDVGHFLAAEAIARNDRLDDRHEDLAVPLLAGHFGPALIEPIRLHVQAKRCLVTVDPGYAATLSPASVHSLALQGGPMAEAEATAFQAQPHAQAALSLRRWDDLAKVPGRETPPLAYYLGLLDGLRSRA</sequence>
<comment type="caution">
    <text evidence="2">The sequence shown here is derived from an EMBL/GenBank/DDBJ whole genome shotgun (WGS) entry which is preliminary data.</text>
</comment>
<accession>A0ABU9CED7</accession>
<feature type="domain" description="HD" evidence="1">
    <location>
        <begin position="32"/>
        <end position="92"/>
    </location>
</feature>
<keyword evidence="3" id="KW-1185">Reference proteome</keyword>
<dbReference type="Pfam" id="PF01966">
    <property type="entry name" value="HD"/>
    <property type="match status" value="1"/>
</dbReference>
<dbReference type="PANTHER" id="PTHR40202">
    <property type="match status" value="1"/>
</dbReference>
<dbReference type="InterPro" id="IPR052567">
    <property type="entry name" value="OP_Dioxygenase"/>
</dbReference>
<evidence type="ECO:0000259" key="1">
    <source>
        <dbReference type="Pfam" id="PF01966"/>
    </source>
</evidence>
<evidence type="ECO:0000313" key="3">
    <source>
        <dbReference type="Proteomes" id="UP001365405"/>
    </source>
</evidence>